<dbReference type="EMBL" id="NIDE01000017">
    <property type="protein sequence ID" value="OWK36051.1"/>
    <property type="molecule type" value="Genomic_DNA"/>
</dbReference>
<dbReference type="InterPro" id="IPR017437">
    <property type="entry name" value="ATP-NAD_kinase_PpnK-typ_C"/>
</dbReference>
<proteinExistence type="predicted"/>
<evidence type="ECO:0000313" key="7">
    <source>
        <dbReference type="Proteomes" id="UP000214646"/>
    </source>
</evidence>
<dbReference type="InterPro" id="IPR002504">
    <property type="entry name" value="NADK"/>
</dbReference>
<evidence type="ECO:0000256" key="2">
    <source>
        <dbReference type="ARBA" id="ARBA00022777"/>
    </source>
</evidence>
<comment type="catalytic activity">
    <reaction evidence="5">
        <text>NAD(+) + ATP = ADP + NADP(+) + H(+)</text>
        <dbReference type="Rhea" id="RHEA:18629"/>
        <dbReference type="ChEBI" id="CHEBI:15378"/>
        <dbReference type="ChEBI" id="CHEBI:30616"/>
        <dbReference type="ChEBI" id="CHEBI:57540"/>
        <dbReference type="ChEBI" id="CHEBI:58349"/>
        <dbReference type="ChEBI" id="CHEBI:456216"/>
        <dbReference type="EC" id="2.7.1.23"/>
    </reaction>
</comment>
<dbReference type="GO" id="GO:0005524">
    <property type="term" value="F:ATP binding"/>
    <property type="evidence" value="ECO:0007669"/>
    <property type="project" value="UniProtKB-ARBA"/>
</dbReference>
<dbReference type="Gene3D" id="2.60.200.30">
    <property type="entry name" value="Probable inorganic polyphosphate/atp-NAD kinase, domain 2"/>
    <property type="match status" value="1"/>
</dbReference>
<sequence length="459" mass="50969">MPRPKKRVAIYAGSFDPPGAHHRRIAAALAARFDEVIVFPSGPRPDRPSADSLPIHRAVMADLNFRGLPRVRVELSDLERNRFSPNHEFEILFGGPDVELSHVVPAAAVAGGVDAAKVRTEWEDGEGLWASAHFTILHEPDESPDPAALPPRHETLEIPAHTPSAQIRSRLFDAEAVDELLYQDVAAYIRRHGLFRPTPPARECIHRIPNPKLRLFYDPKHPETVAVADRLRKYESPDPDMIVSIGGDGTMLRAIRQHWRDRLPFYGLNTGHLGFLLNDADGIDFWNRDLRLYQLPLLWVETVGEDGDRRGSLVFNDCWVERETGQTAWVEVSVNGHVRMPRMVADGVLVSTAAGSTSYARAMGATPLPFNAPLLTLAGSNVLKPEFWHPAVLTIDSTVTVRNLDPNKRPLQGFVDGVDVGRVQEMTVRVSNIAAVELLFTRAHDPVAKLAVLQFPQPG</sequence>
<dbReference type="AlphaFoldDB" id="A0A225D384"/>
<gene>
    <name evidence="6" type="ORF">FRUB_08614</name>
</gene>
<keyword evidence="4" id="KW-0520">NAD</keyword>
<dbReference type="GO" id="GO:0051287">
    <property type="term" value="F:NAD binding"/>
    <property type="evidence" value="ECO:0007669"/>
    <property type="project" value="UniProtKB-ARBA"/>
</dbReference>
<reference evidence="7" key="1">
    <citation type="submission" date="2017-06" db="EMBL/GenBank/DDBJ databases">
        <title>Genome analysis of Fimbriiglobus ruber SP5, the first member of the order Planctomycetales with confirmed chitinolytic capability.</title>
        <authorList>
            <person name="Ravin N.V."/>
            <person name="Rakitin A.L."/>
            <person name="Ivanova A.A."/>
            <person name="Beletsky A.V."/>
            <person name="Kulichevskaya I.S."/>
            <person name="Mardanov A.V."/>
            <person name="Dedysh S.N."/>
        </authorList>
    </citation>
    <scope>NUCLEOTIDE SEQUENCE [LARGE SCALE GENOMIC DNA]</scope>
    <source>
        <strain evidence="7">SP5</strain>
    </source>
</reference>
<dbReference type="PANTHER" id="PTHR20275:SF0">
    <property type="entry name" value="NAD KINASE"/>
    <property type="match status" value="1"/>
</dbReference>
<keyword evidence="1" id="KW-0808">Transferase</keyword>
<dbReference type="InterPro" id="IPR017438">
    <property type="entry name" value="ATP-NAD_kinase_N"/>
</dbReference>
<dbReference type="Gene3D" id="3.40.50.10330">
    <property type="entry name" value="Probable inorganic polyphosphate/atp-NAD kinase, domain 1"/>
    <property type="match status" value="1"/>
</dbReference>
<dbReference type="SUPFAM" id="SSF52374">
    <property type="entry name" value="Nucleotidylyl transferase"/>
    <property type="match status" value="1"/>
</dbReference>
<dbReference type="InterPro" id="IPR014729">
    <property type="entry name" value="Rossmann-like_a/b/a_fold"/>
</dbReference>
<dbReference type="Gene3D" id="3.40.50.620">
    <property type="entry name" value="HUPs"/>
    <property type="match status" value="1"/>
</dbReference>
<keyword evidence="2 6" id="KW-0418">Kinase</keyword>
<evidence type="ECO:0000256" key="4">
    <source>
        <dbReference type="ARBA" id="ARBA00023027"/>
    </source>
</evidence>
<evidence type="ECO:0000256" key="3">
    <source>
        <dbReference type="ARBA" id="ARBA00022857"/>
    </source>
</evidence>
<dbReference type="GO" id="GO:0006741">
    <property type="term" value="P:NADP+ biosynthetic process"/>
    <property type="evidence" value="ECO:0007669"/>
    <property type="project" value="InterPro"/>
</dbReference>
<name>A0A225D384_9BACT</name>
<protein>
    <submittedName>
        <fullName evidence="6">NAD kinase</fullName>
    </submittedName>
</protein>
<dbReference type="GO" id="GO:0003951">
    <property type="term" value="F:NAD+ kinase activity"/>
    <property type="evidence" value="ECO:0007669"/>
    <property type="project" value="UniProtKB-EC"/>
</dbReference>
<dbReference type="RefSeq" id="WP_088259119.1">
    <property type="nucleotide sequence ID" value="NZ_NIDE01000017.1"/>
</dbReference>
<dbReference type="GO" id="GO:0019674">
    <property type="term" value="P:NAD+ metabolic process"/>
    <property type="evidence" value="ECO:0007669"/>
    <property type="project" value="InterPro"/>
</dbReference>
<accession>A0A225D384</accession>
<dbReference type="PANTHER" id="PTHR20275">
    <property type="entry name" value="NAD KINASE"/>
    <property type="match status" value="1"/>
</dbReference>
<dbReference type="SUPFAM" id="SSF111331">
    <property type="entry name" value="NAD kinase/diacylglycerol kinase-like"/>
    <property type="match status" value="1"/>
</dbReference>
<dbReference type="Pfam" id="PF01513">
    <property type="entry name" value="NAD_kinase"/>
    <property type="match status" value="1"/>
</dbReference>
<keyword evidence="3" id="KW-0521">NADP</keyword>
<evidence type="ECO:0000256" key="5">
    <source>
        <dbReference type="ARBA" id="ARBA00047925"/>
    </source>
</evidence>
<dbReference type="Proteomes" id="UP000214646">
    <property type="component" value="Unassembled WGS sequence"/>
</dbReference>
<organism evidence="6 7">
    <name type="scientific">Fimbriiglobus ruber</name>
    <dbReference type="NCBI Taxonomy" id="1908690"/>
    <lineage>
        <taxon>Bacteria</taxon>
        <taxon>Pseudomonadati</taxon>
        <taxon>Planctomycetota</taxon>
        <taxon>Planctomycetia</taxon>
        <taxon>Gemmatales</taxon>
        <taxon>Gemmataceae</taxon>
        <taxon>Fimbriiglobus</taxon>
    </lineage>
</organism>
<comment type="caution">
    <text evidence="6">The sequence shown here is derived from an EMBL/GenBank/DDBJ whole genome shotgun (WGS) entry which is preliminary data.</text>
</comment>
<dbReference type="InterPro" id="IPR016064">
    <property type="entry name" value="NAD/diacylglycerol_kinase_sf"/>
</dbReference>
<evidence type="ECO:0000256" key="1">
    <source>
        <dbReference type="ARBA" id="ARBA00022679"/>
    </source>
</evidence>
<evidence type="ECO:0000313" key="6">
    <source>
        <dbReference type="EMBL" id="OWK36051.1"/>
    </source>
</evidence>
<keyword evidence="7" id="KW-1185">Reference proteome</keyword>